<dbReference type="AlphaFoldDB" id="A0A372JGD9"/>
<keyword evidence="3" id="KW-1185">Reference proteome</keyword>
<protein>
    <submittedName>
        <fullName evidence="2">Uncharacterized protein</fullName>
    </submittedName>
</protein>
<reference evidence="2 3" key="1">
    <citation type="submission" date="2018-08" db="EMBL/GenBank/DDBJ databases">
        <title>Actinomadura jelena sp. nov., a novel Actinomycete isolated from soil in Chad.</title>
        <authorList>
            <person name="Shi L."/>
        </authorList>
    </citation>
    <scope>NUCLEOTIDE SEQUENCE [LARGE SCALE GENOMIC DNA]</scope>
    <source>
        <strain evidence="2 3">NEAU-G17</strain>
    </source>
</reference>
<evidence type="ECO:0000313" key="3">
    <source>
        <dbReference type="Proteomes" id="UP000261811"/>
    </source>
</evidence>
<accession>A0A372JGD9</accession>
<evidence type="ECO:0000313" key="2">
    <source>
        <dbReference type="EMBL" id="RFU38934.1"/>
    </source>
</evidence>
<proteinExistence type="predicted"/>
<gene>
    <name evidence="2" type="ORF">DZF91_25065</name>
</gene>
<dbReference type="EMBL" id="QURH01000644">
    <property type="protein sequence ID" value="RFU38934.1"/>
    <property type="molecule type" value="Genomic_DNA"/>
</dbReference>
<organism evidence="2 3">
    <name type="scientific">Actinomadura logoneensis</name>
    <dbReference type="NCBI Taxonomy" id="2293572"/>
    <lineage>
        <taxon>Bacteria</taxon>
        <taxon>Bacillati</taxon>
        <taxon>Actinomycetota</taxon>
        <taxon>Actinomycetes</taxon>
        <taxon>Streptosporangiales</taxon>
        <taxon>Thermomonosporaceae</taxon>
        <taxon>Actinomadura</taxon>
    </lineage>
</organism>
<name>A0A372JGD9_9ACTN</name>
<dbReference type="Proteomes" id="UP000261811">
    <property type="component" value="Unassembled WGS sequence"/>
</dbReference>
<sequence>MPPRLPGDLRRIAQRHIERWSEGQRGHEAYSDVAELGRLRVAPDEEFGRRVADFYERAARFQCDPVLLERYEIVKFHNRMLYDEVTAAGITVRPWTRDGQPYRDSRDLRDRVVRTGVLEVFLTERGHGPLPDGGAAECGDGGRGTAGRAPTGRGDGGRGDGGRGAGGGR</sequence>
<feature type="non-terminal residue" evidence="2">
    <location>
        <position position="169"/>
    </location>
</feature>
<evidence type="ECO:0000256" key="1">
    <source>
        <dbReference type="SAM" id="MobiDB-lite"/>
    </source>
</evidence>
<comment type="caution">
    <text evidence="2">The sequence shown here is derived from an EMBL/GenBank/DDBJ whole genome shotgun (WGS) entry which is preliminary data.</text>
</comment>
<feature type="region of interest" description="Disordered" evidence="1">
    <location>
        <begin position="124"/>
        <end position="169"/>
    </location>
</feature>